<sequence length="79" mass="8515">MCARPRYCSSQGTIPQTDKRKLSECAAGKKSHRYSARQGILGRIDRGSSVMGLSIRSTEERGINQIPGPYSIMAGGGVE</sequence>
<gene>
    <name evidence="2" type="ORF">SUGI_1424740</name>
    <name evidence="3" type="ORF">SUGI_1455510</name>
</gene>
<feature type="region of interest" description="Disordered" evidence="1">
    <location>
        <begin position="1"/>
        <end position="25"/>
    </location>
</feature>
<dbReference type="EMBL" id="BSEH01000306">
    <property type="protein sequence ID" value="GLJ58239.1"/>
    <property type="molecule type" value="Genomic_DNA"/>
</dbReference>
<accession>A0AAD3RR69</accession>
<comment type="caution">
    <text evidence="3">The sequence shown here is derived from an EMBL/GenBank/DDBJ whole genome shotgun (WGS) entry which is preliminary data.</text>
</comment>
<evidence type="ECO:0000256" key="1">
    <source>
        <dbReference type="SAM" id="MobiDB-lite"/>
    </source>
</evidence>
<dbReference type="EMBL" id="BSEH01000411">
    <property type="protein sequence ID" value="GLJ58524.1"/>
    <property type="molecule type" value="Genomic_DNA"/>
</dbReference>
<keyword evidence="4" id="KW-1185">Reference proteome</keyword>
<evidence type="ECO:0000313" key="4">
    <source>
        <dbReference type="Proteomes" id="UP001234787"/>
    </source>
</evidence>
<name>A0AAD3RR69_CRYJA</name>
<proteinExistence type="predicted"/>
<evidence type="ECO:0000313" key="2">
    <source>
        <dbReference type="EMBL" id="GLJ58239.1"/>
    </source>
</evidence>
<organism evidence="3 4">
    <name type="scientific">Cryptomeria japonica</name>
    <name type="common">Japanese cedar</name>
    <name type="synonym">Cupressus japonica</name>
    <dbReference type="NCBI Taxonomy" id="3369"/>
    <lineage>
        <taxon>Eukaryota</taxon>
        <taxon>Viridiplantae</taxon>
        <taxon>Streptophyta</taxon>
        <taxon>Embryophyta</taxon>
        <taxon>Tracheophyta</taxon>
        <taxon>Spermatophyta</taxon>
        <taxon>Pinopsida</taxon>
        <taxon>Pinidae</taxon>
        <taxon>Conifers II</taxon>
        <taxon>Cupressales</taxon>
        <taxon>Cupressaceae</taxon>
        <taxon>Cryptomeria</taxon>
    </lineage>
</organism>
<dbReference type="Proteomes" id="UP001234787">
    <property type="component" value="Unassembled WGS sequence"/>
</dbReference>
<dbReference type="AlphaFoldDB" id="A0AAD3RR69"/>
<evidence type="ECO:0000313" key="3">
    <source>
        <dbReference type="EMBL" id="GLJ58524.1"/>
    </source>
</evidence>
<reference evidence="3" key="1">
    <citation type="submission" date="2022-12" db="EMBL/GenBank/DDBJ databases">
        <title>Chromosome-Level Genome Assembly of Japanese Cedar (Cryptomeriajaponica D. Don).</title>
        <authorList>
            <person name="Fujino T."/>
            <person name="Yamaguchi K."/>
            <person name="Yokoyama T."/>
            <person name="Hamanaka T."/>
            <person name="Harazono Y."/>
            <person name="Kamada H."/>
            <person name="Kobayashi W."/>
            <person name="Ujino-Ihara T."/>
            <person name="Uchiyama K."/>
            <person name="Matsumoto A."/>
            <person name="Izuno A."/>
            <person name="Tsumura Y."/>
            <person name="Toyoda A."/>
            <person name="Shigenobu S."/>
            <person name="Moriguchi Y."/>
            <person name="Ueno S."/>
            <person name="Kasahara M."/>
        </authorList>
    </citation>
    <scope>NUCLEOTIDE SEQUENCE</scope>
</reference>
<protein>
    <submittedName>
        <fullName evidence="3">Uncharacterized protein</fullName>
    </submittedName>
</protein>